<dbReference type="OrthoDB" id="5317598at2"/>
<dbReference type="NCBIfam" id="NF033923">
    <property type="entry name" value="opr_proin_2"/>
    <property type="match status" value="1"/>
</dbReference>
<dbReference type="NCBIfam" id="NF033922">
    <property type="entry name" value="opr_porin_1"/>
    <property type="match status" value="1"/>
</dbReference>
<evidence type="ECO:0000313" key="2">
    <source>
        <dbReference type="EMBL" id="RXJ62066.1"/>
    </source>
</evidence>
<name>A0A4Q0XWW3_9BACT</name>
<feature type="chain" id="PRO_5020843603" description="Porin domain-containing protein" evidence="1">
    <location>
        <begin position="20"/>
        <end position="395"/>
    </location>
</feature>
<protein>
    <recommendedName>
        <fullName evidence="4">Porin domain-containing protein</fullName>
    </recommendedName>
</protein>
<dbReference type="InterPro" id="IPR023614">
    <property type="entry name" value="Porin_dom_sf"/>
</dbReference>
<dbReference type="AlphaFoldDB" id="A0A4Q0XWW3"/>
<accession>A0A4Q0XWW3</accession>
<keyword evidence="3" id="KW-1185">Reference proteome</keyword>
<gene>
    <name evidence="2" type="ORF">CRV06_11585</name>
</gene>
<feature type="signal peptide" evidence="1">
    <location>
        <begin position="1"/>
        <end position="19"/>
    </location>
</feature>
<organism evidence="2 3">
    <name type="scientific">Halarcobacter anaerophilus</name>
    <dbReference type="NCBI Taxonomy" id="877500"/>
    <lineage>
        <taxon>Bacteria</taxon>
        <taxon>Pseudomonadati</taxon>
        <taxon>Campylobacterota</taxon>
        <taxon>Epsilonproteobacteria</taxon>
        <taxon>Campylobacterales</taxon>
        <taxon>Arcobacteraceae</taxon>
        <taxon>Halarcobacter</taxon>
    </lineage>
</organism>
<evidence type="ECO:0000256" key="1">
    <source>
        <dbReference type="SAM" id="SignalP"/>
    </source>
</evidence>
<dbReference type="STRING" id="877500.GCA_000935065_00888"/>
<dbReference type="RefSeq" id="WP_044415869.1">
    <property type="nucleotide sequence ID" value="NZ_CP041070.1"/>
</dbReference>
<comment type="caution">
    <text evidence="2">The sequence shown here is derived from an EMBL/GenBank/DDBJ whole genome shotgun (WGS) entry which is preliminary data.</text>
</comment>
<dbReference type="Proteomes" id="UP000290191">
    <property type="component" value="Unassembled WGS sequence"/>
</dbReference>
<dbReference type="SUPFAM" id="SSF56935">
    <property type="entry name" value="Porins"/>
    <property type="match status" value="1"/>
</dbReference>
<evidence type="ECO:0000313" key="3">
    <source>
        <dbReference type="Proteomes" id="UP000290191"/>
    </source>
</evidence>
<keyword evidence="1" id="KW-0732">Signal</keyword>
<proteinExistence type="predicted"/>
<sequence length="395" mass="43036">MKKISLVAASLLLSSNLVANNSIEEAIKGGTISGDVTLYGERQNNSGHNTADENVKDSGFTMGSINLMYETGDFNGFKAAVGFRGNHDFSEVEDNDYFNEDDEGYQEKTAILHTANISYTNAYFGLTFGRQEIDLEWMGDFHEAAVLAVTAIPDTTIVAGYSERIAVADEDAFLEKFDDLGDGAFVLDAKYEGIENLVLNPYYYNVDKDVEDEDTGRHRNADASWYGLKADFDTEMFGITLHGAKSSEDENGVDDGQIVHAEGRLNIAGLGLAAGYIKTDSDGGIGSMDAAGDNINPFDAIIGGDGNQVYSTDAKTAYIAATYELAGIGLTAVYGQTKYDNEDDEIKEKEFDLGAEYGITENLSVAALYINVDSDKPTEDYEDYDKFTLTLQYSF</sequence>
<reference evidence="2 3" key="1">
    <citation type="submission" date="2017-10" db="EMBL/GenBank/DDBJ databases">
        <title>Genomics of the genus Arcobacter.</title>
        <authorList>
            <person name="Perez-Cataluna A."/>
            <person name="Figueras M.J."/>
        </authorList>
    </citation>
    <scope>NUCLEOTIDE SEQUENCE [LARGE SCALE GENOMIC DNA]</scope>
    <source>
        <strain evidence="2 3">DSM 24636</strain>
    </source>
</reference>
<dbReference type="Gene3D" id="2.40.160.10">
    <property type="entry name" value="Porin"/>
    <property type="match status" value="1"/>
</dbReference>
<dbReference type="EMBL" id="PDKO01000010">
    <property type="protein sequence ID" value="RXJ62066.1"/>
    <property type="molecule type" value="Genomic_DNA"/>
</dbReference>
<evidence type="ECO:0008006" key="4">
    <source>
        <dbReference type="Google" id="ProtNLM"/>
    </source>
</evidence>